<dbReference type="AlphaFoldDB" id="A0AAI8VQH0"/>
<evidence type="ECO:0000313" key="1">
    <source>
        <dbReference type="EMBL" id="CAJ2509218.1"/>
    </source>
</evidence>
<sequence>MTSAEGDEQDSDIYVHGTKGIQTFRLCSSPQHSRGSLVQSCAVLHQQSEELFVVLHDGFAQRVAENDVAVKVGVMASCALGGIDGHICQIRYRQRAESGRLLWPIDAQCTNSASQVYCRKPIHETRRAEALDVPHERIVAFAQALVLLTQVRDLILSDRDGTGIVGALPRESKSRVESYWFRAELGPSSATHDPQ</sequence>
<reference evidence="1" key="1">
    <citation type="submission" date="2023-10" db="EMBL/GenBank/DDBJ databases">
        <authorList>
            <person name="Hackl T."/>
        </authorList>
    </citation>
    <scope>NUCLEOTIDE SEQUENCE</scope>
</reference>
<proteinExistence type="predicted"/>
<organism evidence="1 2">
    <name type="scientific">Anthostomella pinea</name>
    <dbReference type="NCBI Taxonomy" id="933095"/>
    <lineage>
        <taxon>Eukaryota</taxon>
        <taxon>Fungi</taxon>
        <taxon>Dikarya</taxon>
        <taxon>Ascomycota</taxon>
        <taxon>Pezizomycotina</taxon>
        <taxon>Sordariomycetes</taxon>
        <taxon>Xylariomycetidae</taxon>
        <taxon>Xylariales</taxon>
        <taxon>Xylariaceae</taxon>
        <taxon>Anthostomella</taxon>
    </lineage>
</organism>
<evidence type="ECO:0000313" key="2">
    <source>
        <dbReference type="Proteomes" id="UP001295740"/>
    </source>
</evidence>
<accession>A0AAI8VQH0</accession>
<keyword evidence="2" id="KW-1185">Reference proteome</keyword>
<protein>
    <submittedName>
        <fullName evidence="1">Uu.00g142440.m01.CDS01</fullName>
    </submittedName>
</protein>
<comment type="caution">
    <text evidence="1">The sequence shown here is derived from an EMBL/GenBank/DDBJ whole genome shotgun (WGS) entry which is preliminary data.</text>
</comment>
<dbReference type="Proteomes" id="UP001295740">
    <property type="component" value="Unassembled WGS sequence"/>
</dbReference>
<gene>
    <name evidence="1" type="ORF">KHLLAP_LOCUS9686</name>
</gene>
<name>A0AAI8VQH0_9PEZI</name>
<dbReference type="EMBL" id="CAUWAG010000012">
    <property type="protein sequence ID" value="CAJ2509218.1"/>
    <property type="molecule type" value="Genomic_DNA"/>
</dbReference>